<dbReference type="EMBL" id="JH651384">
    <property type="protein sequence ID" value="EIJ33965.1"/>
    <property type="molecule type" value="Genomic_DNA"/>
</dbReference>
<accession>A0A656HG11</accession>
<proteinExistence type="predicted"/>
<dbReference type="Proteomes" id="UP000005317">
    <property type="component" value="Unassembled WGS sequence"/>
</dbReference>
<name>A0A656HG11_THINJ</name>
<dbReference type="OrthoDB" id="9178912at2"/>
<dbReference type="AlphaFoldDB" id="A0A656HG11"/>
<sequence>MTNFTAIHHVCNAGENKTLKRILSQDPYIYLSQYLTNKQLEELLSYEYKSKEQIDRLIEMIDITGACDASLRAKAYELIEKSKKT</sequence>
<reference evidence="2" key="1">
    <citation type="journal article" date="2011" name="Stand. Genomic Sci.">
        <title>Genome sequence of the filamentous, gliding Thiothrix nivea neotype strain (JP2(T)).</title>
        <authorList>
            <person name="Lapidus A."/>
            <person name="Nolan M."/>
            <person name="Lucas S."/>
            <person name="Glavina Del Rio T."/>
            <person name="Tice H."/>
            <person name="Cheng J.F."/>
            <person name="Tapia R."/>
            <person name="Han C."/>
            <person name="Goodwin L."/>
            <person name="Pitluck S."/>
            <person name="Liolios K."/>
            <person name="Pagani I."/>
            <person name="Ivanova N."/>
            <person name="Huntemann M."/>
            <person name="Mavromatis K."/>
            <person name="Mikhailova N."/>
            <person name="Pati A."/>
            <person name="Chen A."/>
            <person name="Palaniappan K."/>
            <person name="Land M."/>
            <person name="Brambilla E.M."/>
            <person name="Rohde M."/>
            <person name="Abt B."/>
            <person name="Verbarg S."/>
            <person name="Goker M."/>
            <person name="Bristow J."/>
            <person name="Eisen J.A."/>
            <person name="Markowitz V."/>
            <person name="Hugenholtz P."/>
            <person name="Kyrpides N.C."/>
            <person name="Klenk H.P."/>
            <person name="Woyke T."/>
        </authorList>
    </citation>
    <scope>NUCLEOTIDE SEQUENCE [LARGE SCALE GENOMIC DNA]</scope>
    <source>
        <strain evidence="2">ATCC 35100 / DSM 5205 / JP2</strain>
    </source>
</reference>
<keyword evidence="2" id="KW-1185">Reference proteome</keyword>
<organism evidence="1 2">
    <name type="scientific">Thiothrix nivea (strain ATCC 35100 / DSM 5205 / JP2)</name>
    <dbReference type="NCBI Taxonomy" id="870187"/>
    <lineage>
        <taxon>Bacteria</taxon>
        <taxon>Pseudomonadati</taxon>
        <taxon>Pseudomonadota</taxon>
        <taxon>Gammaproteobacteria</taxon>
        <taxon>Thiotrichales</taxon>
        <taxon>Thiotrichaceae</taxon>
        <taxon>Thiothrix</taxon>
    </lineage>
</organism>
<protein>
    <submittedName>
        <fullName evidence="1">Uncharacterized protein</fullName>
    </submittedName>
</protein>
<dbReference type="RefSeq" id="WP_002707911.1">
    <property type="nucleotide sequence ID" value="NZ_JH651384.1"/>
</dbReference>
<evidence type="ECO:0000313" key="1">
    <source>
        <dbReference type="EMBL" id="EIJ33965.1"/>
    </source>
</evidence>
<gene>
    <name evidence="1" type="ORF">Thini_1359</name>
</gene>
<evidence type="ECO:0000313" key="2">
    <source>
        <dbReference type="Proteomes" id="UP000005317"/>
    </source>
</evidence>